<evidence type="ECO:0000313" key="2">
    <source>
        <dbReference type="EMBL" id="KAJ5384493.1"/>
    </source>
</evidence>
<reference evidence="2" key="1">
    <citation type="submission" date="2022-12" db="EMBL/GenBank/DDBJ databases">
        <authorList>
            <person name="Petersen C."/>
        </authorList>
    </citation>
    <scope>NUCLEOTIDE SEQUENCE</scope>
    <source>
        <strain evidence="2">IBT 3081</strain>
    </source>
</reference>
<dbReference type="OrthoDB" id="4341274at2759"/>
<evidence type="ECO:0000256" key="1">
    <source>
        <dbReference type="SAM" id="MobiDB-lite"/>
    </source>
</evidence>
<protein>
    <submittedName>
        <fullName evidence="2">Uncharacterized protein</fullName>
    </submittedName>
</protein>
<dbReference type="Proteomes" id="UP001147752">
    <property type="component" value="Unassembled WGS sequence"/>
</dbReference>
<keyword evidence="3" id="KW-1185">Reference proteome</keyword>
<evidence type="ECO:0000313" key="3">
    <source>
        <dbReference type="Proteomes" id="UP001147752"/>
    </source>
</evidence>
<dbReference type="GeneID" id="81459317"/>
<proteinExistence type="predicted"/>
<dbReference type="AlphaFoldDB" id="A0A9W9SXE7"/>
<comment type="caution">
    <text evidence="2">The sequence shown here is derived from an EMBL/GenBank/DDBJ whole genome shotgun (WGS) entry which is preliminary data.</text>
</comment>
<feature type="compositionally biased region" description="Basic and acidic residues" evidence="1">
    <location>
        <begin position="150"/>
        <end position="214"/>
    </location>
</feature>
<name>A0A9W9SXE7_9EURO</name>
<dbReference type="EMBL" id="JAPZBT010000001">
    <property type="protein sequence ID" value="KAJ5384493.1"/>
    <property type="molecule type" value="Genomic_DNA"/>
</dbReference>
<organism evidence="2 3">
    <name type="scientific">Penicillium concentricum</name>
    <dbReference type="NCBI Taxonomy" id="293559"/>
    <lineage>
        <taxon>Eukaryota</taxon>
        <taxon>Fungi</taxon>
        <taxon>Dikarya</taxon>
        <taxon>Ascomycota</taxon>
        <taxon>Pezizomycotina</taxon>
        <taxon>Eurotiomycetes</taxon>
        <taxon>Eurotiomycetidae</taxon>
        <taxon>Eurotiales</taxon>
        <taxon>Aspergillaceae</taxon>
        <taxon>Penicillium</taxon>
    </lineage>
</organism>
<gene>
    <name evidence="2" type="ORF">N7517_002404</name>
</gene>
<sequence length="254" mass="29754">MDDTPINTIPQTWCFILRLERLELILACMKEIKTSFISQPCLTLLRINLNHLDIASGRTSPSVTQYFMPRTDTPRVEKIQSDPSYDWFLSQKGNYGKGNLSANYLLRRVFMDYQDWSIPEFWPYELDGVKSEEKDNNKDSTVQESGRLGNNKDDKVGDREDKPDDKAVDEREKIDRDKKVKEEEIMGLKKRDERDKDGCKDEESCDEDCKPSDESHEESEESDKEADDDHEMVIANSLDLDIRNYQTDDWLVYW</sequence>
<feature type="compositionally biased region" description="Acidic residues" evidence="1">
    <location>
        <begin position="215"/>
        <end position="230"/>
    </location>
</feature>
<reference evidence="2" key="2">
    <citation type="journal article" date="2023" name="IMA Fungus">
        <title>Comparative genomic study of the Penicillium genus elucidates a diverse pangenome and 15 lateral gene transfer events.</title>
        <authorList>
            <person name="Petersen C."/>
            <person name="Sorensen T."/>
            <person name="Nielsen M.R."/>
            <person name="Sondergaard T.E."/>
            <person name="Sorensen J.L."/>
            <person name="Fitzpatrick D.A."/>
            <person name="Frisvad J.C."/>
            <person name="Nielsen K.L."/>
        </authorList>
    </citation>
    <scope>NUCLEOTIDE SEQUENCE</scope>
    <source>
        <strain evidence="2">IBT 3081</strain>
    </source>
</reference>
<accession>A0A9W9SXE7</accession>
<feature type="region of interest" description="Disordered" evidence="1">
    <location>
        <begin position="131"/>
        <end position="231"/>
    </location>
</feature>
<dbReference type="RefSeq" id="XP_056584269.1">
    <property type="nucleotide sequence ID" value="XM_056720134.1"/>
</dbReference>